<dbReference type="Proteomes" id="UP000398217">
    <property type="component" value="Unassembled WGS sequence"/>
</dbReference>
<dbReference type="EMBL" id="BLBC01000005">
    <property type="protein sequence ID" value="GET45528.1"/>
    <property type="molecule type" value="Genomic_DNA"/>
</dbReference>
<keyword evidence="3" id="KW-1185">Reference proteome</keyword>
<reference evidence="3" key="1">
    <citation type="journal article" date="2020" name="Int. J. Syst. Evol. Microbiol.">
        <title>Capnocytophaga felis sp. nov. isolated from the feline oral cavity.</title>
        <authorList>
            <person name="Suzuki M."/>
            <person name="Umeda K."/>
            <person name="Kimura M."/>
            <person name="Imaoka K."/>
            <person name="Morikawa S."/>
            <person name="Maeda K."/>
        </authorList>
    </citation>
    <scope>NUCLEOTIDE SEQUENCE [LARGE SCALE GENOMIC DNA]</scope>
    <source>
        <strain evidence="3">KC07070</strain>
    </source>
</reference>
<dbReference type="OrthoDB" id="5195477at2"/>
<feature type="transmembrane region" description="Helical" evidence="1">
    <location>
        <begin position="115"/>
        <end position="134"/>
    </location>
</feature>
<keyword evidence="1" id="KW-0472">Membrane</keyword>
<comment type="caution">
    <text evidence="2">The sequence shown here is derived from an EMBL/GenBank/DDBJ whole genome shotgun (WGS) entry which is preliminary data.</text>
</comment>
<evidence type="ECO:0008006" key="4">
    <source>
        <dbReference type="Google" id="ProtNLM"/>
    </source>
</evidence>
<sequence>MTELQLLMVLLPAVFMVHDFEEIIMFEAWLSKNREELRQRFPKLENFLARNGFFAYSTADFAVAVAHEFLLLSVVCYLSVWFGSYGWWFAGFMAFFVHLFMHIGQWLAYGKYVPVIITSLLSLPYCFYTFWVFFEAEVLTIGQMLWWTLIGTLLMLASFPLAFFWASKFHKFRKETQR</sequence>
<feature type="transmembrane region" description="Helical" evidence="1">
    <location>
        <begin position="86"/>
        <end position="108"/>
    </location>
</feature>
<evidence type="ECO:0000313" key="2">
    <source>
        <dbReference type="EMBL" id="GET45528.1"/>
    </source>
</evidence>
<gene>
    <name evidence="2" type="ORF">RCZ01_08300</name>
</gene>
<dbReference type="RefSeq" id="WP_155284184.1">
    <property type="nucleotide sequence ID" value="NZ_BLBC01000005.1"/>
</dbReference>
<keyword evidence="1" id="KW-0812">Transmembrane</keyword>
<dbReference type="AlphaFoldDB" id="A0A5M4B7M8"/>
<organism evidence="2 3">
    <name type="scientific">Capnocytophaga felis</name>
    <dbReference type="NCBI Taxonomy" id="2267611"/>
    <lineage>
        <taxon>Bacteria</taxon>
        <taxon>Pseudomonadati</taxon>
        <taxon>Bacteroidota</taxon>
        <taxon>Flavobacteriia</taxon>
        <taxon>Flavobacteriales</taxon>
        <taxon>Flavobacteriaceae</taxon>
        <taxon>Capnocytophaga</taxon>
    </lineage>
</organism>
<evidence type="ECO:0000313" key="3">
    <source>
        <dbReference type="Proteomes" id="UP000398217"/>
    </source>
</evidence>
<proteinExistence type="predicted"/>
<dbReference type="Pfam" id="PF13787">
    <property type="entry name" value="HXXEE"/>
    <property type="match status" value="1"/>
</dbReference>
<dbReference type="InterPro" id="IPR036282">
    <property type="entry name" value="Glutathione-S-Trfase_C_sf"/>
</dbReference>
<feature type="transmembrane region" description="Helical" evidence="1">
    <location>
        <begin position="146"/>
        <end position="166"/>
    </location>
</feature>
<keyword evidence="1" id="KW-1133">Transmembrane helix</keyword>
<protein>
    <recommendedName>
        <fullName evidence="4">HXXEE domain-containing protein</fullName>
    </recommendedName>
</protein>
<evidence type="ECO:0000256" key="1">
    <source>
        <dbReference type="SAM" id="Phobius"/>
    </source>
</evidence>
<dbReference type="InterPro" id="IPR025671">
    <property type="entry name" value="HXXEE"/>
</dbReference>
<accession>A0A5M4B7M8</accession>
<name>A0A5M4B7M8_9FLAO</name>
<dbReference type="SUPFAM" id="SSF47616">
    <property type="entry name" value="GST C-terminal domain-like"/>
    <property type="match status" value="1"/>
</dbReference>